<accession>A0ABS6RTS2</accession>
<organism evidence="2 3">
    <name type="scientific">Candidatus Magnetobacterium casense</name>
    <dbReference type="NCBI Taxonomy" id="1455061"/>
    <lineage>
        <taxon>Bacteria</taxon>
        <taxon>Pseudomonadati</taxon>
        <taxon>Nitrospirota</taxon>
        <taxon>Thermodesulfovibrionia</taxon>
        <taxon>Thermodesulfovibrionales</taxon>
        <taxon>Candidatus Magnetobacteriaceae</taxon>
        <taxon>Candidatus Magnetobacterium</taxon>
    </lineage>
</organism>
<dbReference type="CDD" id="cd24032">
    <property type="entry name" value="ASKHA_NBD_TsaB"/>
    <property type="match status" value="1"/>
</dbReference>
<evidence type="ECO:0000259" key="1">
    <source>
        <dbReference type="Pfam" id="PF00814"/>
    </source>
</evidence>
<dbReference type="InterPro" id="IPR000905">
    <property type="entry name" value="Gcp-like_dom"/>
</dbReference>
<reference evidence="2 3" key="1">
    <citation type="journal article" date="2020" name="J Geophys Res Biogeosci">
        <title>Magnetotaxis as an Adaptation to Enable Bacterial Shuttling of Microbial Sulfur and Sulfur Cycling Across Aquatic Oxic#Anoxic Interfaces.</title>
        <authorList>
            <person name="Li J."/>
            <person name="Liu P."/>
            <person name="Wang J."/>
            <person name="Roberts A.P."/>
            <person name="Pan Y."/>
        </authorList>
    </citation>
    <scope>NUCLEOTIDE SEQUENCE [LARGE SCALE GENOMIC DNA]</scope>
    <source>
        <strain evidence="2 3">MYR-1_YQ</strain>
    </source>
</reference>
<name>A0ABS6RTS2_9BACT</name>
<feature type="domain" description="Gcp-like" evidence="1">
    <location>
        <begin position="37"/>
        <end position="159"/>
    </location>
</feature>
<evidence type="ECO:0000313" key="2">
    <source>
        <dbReference type="EMBL" id="MBV6340018.1"/>
    </source>
</evidence>
<dbReference type="NCBIfam" id="TIGR03725">
    <property type="entry name" value="T6A_YeaZ"/>
    <property type="match status" value="1"/>
</dbReference>
<dbReference type="InterPro" id="IPR022496">
    <property type="entry name" value="T6A_TsaB"/>
</dbReference>
<protein>
    <submittedName>
        <fullName evidence="2">tRNA (Adenosine(37)-N6)-threonylcarbamoyltransferase complex dimerization subunit type 1 TsaB</fullName>
    </submittedName>
</protein>
<dbReference type="Proteomes" id="UP001196980">
    <property type="component" value="Unassembled WGS sequence"/>
</dbReference>
<gene>
    <name evidence="2" type="primary">tsaB</name>
    <name evidence="2" type="ORF">HWQ67_00310</name>
</gene>
<dbReference type="Pfam" id="PF00814">
    <property type="entry name" value="TsaD"/>
    <property type="match status" value="1"/>
</dbReference>
<evidence type="ECO:0000313" key="3">
    <source>
        <dbReference type="Proteomes" id="UP001196980"/>
    </source>
</evidence>
<dbReference type="PANTHER" id="PTHR11735">
    <property type="entry name" value="TRNA N6-ADENOSINE THREONYLCARBAMOYLTRANSFERASE"/>
    <property type="match status" value="1"/>
</dbReference>
<keyword evidence="3" id="KW-1185">Reference proteome</keyword>
<dbReference type="PANTHER" id="PTHR11735:SF11">
    <property type="entry name" value="TRNA THREONYLCARBAMOYLADENOSINE BIOSYNTHESIS PROTEIN TSAB"/>
    <property type="match status" value="1"/>
</dbReference>
<dbReference type="RefSeq" id="WP_218250637.1">
    <property type="nucleotide sequence ID" value="NZ_JABXWD010000003.1"/>
</dbReference>
<proteinExistence type="predicted"/>
<dbReference type="EMBL" id="JABXWD010000003">
    <property type="protein sequence ID" value="MBV6340018.1"/>
    <property type="molecule type" value="Genomic_DNA"/>
</dbReference>
<sequence>MKILSLDTSAEVGGAALVDSERGLAGEVVISLHGKKQTFSERLMPSIDFLLGSAGWHVSDIDAFALTVGPGSFTGLRVGMSTIKGLAFATGKPVVAIPTFEALSYNHLYCAYPVCAILDARKSEVYATVFQWDNDRLCTLLDTDIYGINELFGSLPPGKIVFTGGAIVSCRDVIRSHLGDNAILSRAYVAPINVGLLALERLKTGDVCRIDQLSPIYLKKSQAEERYGCNNPQDDNG</sequence>
<comment type="caution">
    <text evidence="2">The sequence shown here is derived from an EMBL/GenBank/DDBJ whole genome shotgun (WGS) entry which is preliminary data.</text>
</comment>